<keyword evidence="5" id="KW-0456">Lyase</keyword>
<evidence type="ECO:0000313" key="8">
    <source>
        <dbReference type="EMBL" id="CAL8101787.1"/>
    </source>
</evidence>
<keyword evidence="3" id="KW-0547">Nucleotide-binding</keyword>
<evidence type="ECO:0000256" key="5">
    <source>
        <dbReference type="ARBA" id="ARBA00023239"/>
    </source>
</evidence>
<keyword evidence="9" id="KW-1185">Reference proteome</keyword>
<dbReference type="PANTHER" id="PTHR43622:SF3">
    <property type="entry name" value="2-EPI-5-EPI-VALIOLONE SYNTHASE"/>
    <property type="match status" value="1"/>
</dbReference>
<gene>
    <name evidence="8" type="ORF">ODALV1_LOCUS10956</name>
</gene>
<feature type="domain" description="3-dehydroquinate synthase N-terminal" evidence="6">
    <location>
        <begin position="144"/>
        <end position="254"/>
    </location>
</feature>
<evidence type="ECO:0008006" key="10">
    <source>
        <dbReference type="Google" id="ProtNLM"/>
    </source>
</evidence>
<dbReference type="SUPFAM" id="SSF56796">
    <property type="entry name" value="Dehydroquinate synthase-like"/>
    <property type="match status" value="1"/>
</dbReference>
<dbReference type="EMBL" id="CAXLJM020000033">
    <property type="protein sequence ID" value="CAL8101787.1"/>
    <property type="molecule type" value="Genomic_DNA"/>
</dbReference>
<dbReference type="InterPro" id="IPR030960">
    <property type="entry name" value="DHQS/DOIS_N"/>
</dbReference>
<dbReference type="Gene3D" id="3.40.50.1970">
    <property type="match status" value="1"/>
</dbReference>
<dbReference type="InterPro" id="IPR035872">
    <property type="entry name" value="EEVS-like"/>
</dbReference>
<reference evidence="8 9" key="1">
    <citation type="submission" date="2024-08" db="EMBL/GenBank/DDBJ databases">
        <authorList>
            <person name="Cucini C."/>
            <person name="Frati F."/>
        </authorList>
    </citation>
    <scope>NUCLEOTIDE SEQUENCE [LARGE SCALE GENOMIC DNA]</scope>
</reference>
<sequence length="386" mass="43614">MQLNDGAHDSHLYSLEKKDDTWVSVPVSHEDKESIPREKFIIETFGSPTKRWKAKSTIEFEYTVDKVNGLLSSLSPLLLITPEDYSAKEIANRFNDSSVSGFHSLNKNERRIAFVDETVYKLYSTQISNYFDRFNVQATIHPVITTEETKSVETLKHVLKLIDQFKPERRSEPIIGIGGGVCLDIVGLAATLYRRRTPYIRVPTTLLALVDASVGAKTGVNFCNGKNKLGAYVPPFAVFLDQSFLKTLPKRHLSNGMAEILKMALVKDLKLFELLEEFGQSLIDTKFQGNQAVGDEVLTKAIDTMLEELVPNLWEDDLDRLVDYGHVISPQLEMEVLPALLHGEAVCIDMAFMCFLSHEMGYLDGHEVMRVIKCMRKLDIPVYHAN</sequence>
<accession>A0ABP1QG89</accession>
<comment type="caution">
    <text evidence="8">The sequence shown here is derived from an EMBL/GenBank/DDBJ whole genome shotgun (WGS) entry which is preliminary data.</text>
</comment>
<protein>
    <recommendedName>
        <fullName evidence="10">2-epi-5-epi-valiolone synthase</fullName>
    </recommendedName>
</protein>
<dbReference type="Pfam" id="PF01761">
    <property type="entry name" value="DHQ_synthase"/>
    <property type="match status" value="1"/>
</dbReference>
<keyword evidence="2" id="KW-0479">Metal-binding</keyword>
<organism evidence="8 9">
    <name type="scientific">Orchesella dallaii</name>
    <dbReference type="NCBI Taxonomy" id="48710"/>
    <lineage>
        <taxon>Eukaryota</taxon>
        <taxon>Metazoa</taxon>
        <taxon>Ecdysozoa</taxon>
        <taxon>Arthropoda</taxon>
        <taxon>Hexapoda</taxon>
        <taxon>Collembola</taxon>
        <taxon>Entomobryomorpha</taxon>
        <taxon>Entomobryoidea</taxon>
        <taxon>Orchesellidae</taxon>
        <taxon>Orchesellinae</taxon>
        <taxon>Orchesella</taxon>
    </lineage>
</organism>
<dbReference type="InterPro" id="IPR056179">
    <property type="entry name" value="DHQS_C"/>
</dbReference>
<evidence type="ECO:0000256" key="4">
    <source>
        <dbReference type="ARBA" id="ARBA00023027"/>
    </source>
</evidence>
<name>A0ABP1QG89_9HEXA</name>
<dbReference type="InterPro" id="IPR050071">
    <property type="entry name" value="Dehydroquinate_synthase"/>
</dbReference>
<proteinExistence type="predicted"/>
<evidence type="ECO:0000256" key="3">
    <source>
        <dbReference type="ARBA" id="ARBA00022741"/>
    </source>
</evidence>
<dbReference type="Proteomes" id="UP001642540">
    <property type="component" value="Unassembled WGS sequence"/>
</dbReference>
<dbReference type="PANTHER" id="PTHR43622">
    <property type="entry name" value="3-DEHYDROQUINATE SYNTHASE"/>
    <property type="match status" value="1"/>
</dbReference>
<comment type="cofactor">
    <cofactor evidence="1">
        <name>NAD(+)</name>
        <dbReference type="ChEBI" id="CHEBI:57540"/>
    </cofactor>
</comment>
<evidence type="ECO:0000259" key="6">
    <source>
        <dbReference type="Pfam" id="PF01761"/>
    </source>
</evidence>
<dbReference type="CDD" id="cd08199">
    <property type="entry name" value="EEVS"/>
    <property type="match status" value="1"/>
</dbReference>
<keyword evidence="4" id="KW-0520">NAD</keyword>
<evidence type="ECO:0000256" key="1">
    <source>
        <dbReference type="ARBA" id="ARBA00001911"/>
    </source>
</evidence>
<evidence type="ECO:0000259" key="7">
    <source>
        <dbReference type="Pfam" id="PF24621"/>
    </source>
</evidence>
<evidence type="ECO:0000313" key="9">
    <source>
        <dbReference type="Proteomes" id="UP001642540"/>
    </source>
</evidence>
<evidence type="ECO:0000256" key="2">
    <source>
        <dbReference type="ARBA" id="ARBA00022723"/>
    </source>
</evidence>
<dbReference type="Pfam" id="PF24621">
    <property type="entry name" value="DHQS_C"/>
    <property type="match status" value="1"/>
</dbReference>
<feature type="domain" description="3-dehydroquinate synthase C-terminal" evidence="7">
    <location>
        <begin position="256"/>
        <end position="383"/>
    </location>
</feature>
<dbReference type="Gene3D" id="1.20.1090.10">
    <property type="entry name" value="Dehydroquinate synthase-like - alpha domain"/>
    <property type="match status" value="1"/>
</dbReference>